<protein>
    <submittedName>
        <fullName evidence="1">Uncharacterized protein</fullName>
    </submittedName>
</protein>
<dbReference type="AlphaFoldDB" id="A0AAV3P1J2"/>
<organism evidence="1 2">
    <name type="scientific">Lithospermum erythrorhizon</name>
    <name type="common">Purple gromwell</name>
    <name type="synonym">Lithospermum officinale var. erythrorhizon</name>
    <dbReference type="NCBI Taxonomy" id="34254"/>
    <lineage>
        <taxon>Eukaryota</taxon>
        <taxon>Viridiplantae</taxon>
        <taxon>Streptophyta</taxon>
        <taxon>Embryophyta</taxon>
        <taxon>Tracheophyta</taxon>
        <taxon>Spermatophyta</taxon>
        <taxon>Magnoliopsida</taxon>
        <taxon>eudicotyledons</taxon>
        <taxon>Gunneridae</taxon>
        <taxon>Pentapetalae</taxon>
        <taxon>asterids</taxon>
        <taxon>lamiids</taxon>
        <taxon>Boraginales</taxon>
        <taxon>Boraginaceae</taxon>
        <taxon>Boraginoideae</taxon>
        <taxon>Lithospermeae</taxon>
        <taxon>Lithospermum</taxon>
    </lineage>
</organism>
<dbReference type="Proteomes" id="UP001454036">
    <property type="component" value="Unassembled WGS sequence"/>
</dbReference>
<evidence type="ECO:0000313" key="1">
    <source>
        <dbReference type="EMBL" id="GAA0145455.1"/>
    </source>
</evidence>
<name>A0AAV3P1J2_LITER</name>
<gene>
    <name evidence="1" type="ORF">LIER_36134</name>
</gene>
<sequence length="173" mass="18856">MESKQYLFFACPFTSRIWSVIQVWLRIKKEMNTLESAIKWLKMEFGGCRVFARAARLGFATTVYELWMGRNALRFDGTKPSSDTIVAKIKGLVVNPYSGLKIAGQTAIVAAAFEVVVVAATYCADSGSSLLGTAPRTASPGIVSGAFRLVSAQMASTTDAYEARCVAVWCFEL</sequence>
<proteinExistence type="predicted"/>
<comment type="caution">
    <text evidence="1">The sequence shown here is derived from an EMBL/GenBank/DDBJ whole genome shotgun (WGS) entry which is preliminary data.</text>
</comment>
<accession>A0AAV3P1J2</accession>
<evidence type="ECO:0000313" key="2">
    <source>
        <dbReference type="Proteomes" id="UP001454036"/>
    </source>
</evidence>
<keyword evidence="2" id="KW-1185">Reference proteome</keyword>
<reference evidence="1 2" key="1">
    <citation type="submission" date="2024-01" db="EMBL/GenBank/DDBJ databases">
        <title>The complete chloroplast genome sequence of Lithospermum erythrorhizon: insights into the phylogenetic relationship among Boraginaceae species and the maternal lineages of purple gromwells.</title>
        <authorList>
            <person name="Okada T."/>
            <person name="Watanabe K."/>
        </authorList>
    </citation>
    <scope>NUCLEOTIDE SEQUENCE [LARGE SCALE GENOMIC DNA]</scope>
</reference>
<dbReference type="EMBL" id="BAABME010016318">
    <property type="protein sequence ID" value="GAA0145455.1"/>
    <property type="molecule type" value="Genomic_DNA"/>
</dbReference>